<feature type="repeat" description="ANK" evidence="3">
    <location>
        <begin position="273"/>
        <end position="293"/>
    </location>
</feature>
<dbReference type="PANTHER" id="PTHR24198:SF165">
    <property type="entry name" value="ANKYRIN REPEAT-CONTAINING PROTEIN-RELATED"/>
    <property type="match status" value="1"/>
</dbReference>
<evidence type="ECO:0000256" key="4">
    <source>
        <dbReference type="SAM" id="MobiDB-lite"/>
    </source>
</evidence>
<feature type="region of interest" description="Disordered" evidence="4">
    <location>
        <begin position="505"/>
        <end position="565"/>
    </location>
</feature>
<evidence type="ECO:0000313" key="5">
    <source>
        <dbReference type="EMBL" id="VDI13977.1"/>
    </source>
</evidence>
<keyword evidence="2 3" id="KW-0040">ANK repeat</keyword>
<dbReference type="SMART" id="SM00248">
    <property type="entry name" value="ANK"/>
    <property type="match status" value="4"/>
</dbReference>
<dbReference type="InterPro" id="IPR002110">
    <property type="entry name" value="Ankyrin_rpt"/>
</dbReference>
<keyword evidence="1" id="KW-0677">Repeat</keyword>
<dbReference type="InterPro" id="IPR036770">
    <property type="entry name" value="Ankyrin_rpt-contain_sf"/>
</dbReference>
<dbReference type="PROSITE" id="PS50297">
    <property type="entry name" value="ANK_REP_REGION"/>
    <property type="match status" value="1"/>
</dbReference>
<dbReference type="PROSITE" id="PS50088">
    <property type="entry name" value="ANK_REPEAT"/>
    <property type="match status" value="1"/>
</dbReference>
<organism evidence="5 6">
    <name type="scientific">Mytilus galloprovincialis</name>
    <name type="common">Mediterranean mussel</name>
    <dbReference type="NCBI Taxonomy" id="29158"/>
    <lineage>
        <taxon>Eukaryota</taxon>
        <taxon>Metazoa</taxon>
        <taxon>Spiralia</taxon>
        <taxon>Lophotrochozoa</taxon>
        <taxon>Mollusca</taxon>
        <taxon>Bivalvia</taxon>
        <taxon>Autobranchia</taxon>
        <taxon>Pteriomorphia</taxon>
        <taxon>Mytilida</taxon>
        <taxon>Mytiloidea</taxon>
        <taxon>Mytilidae</taxon>
        <taxon>Mytilinae</taxon>
        <taxon>Mytilus</taxon>
    </lineage>
</organism>
<keyword evidence="6" id="KW-1185">Reference proteome</keyword>
<reference evidence="5" key="1">
    <citation type="submission" date="2018-11" db="EMBL/GenBank/DDBJ databases">
        <authorList>
            <person name="Alioto T."/>
            <person name="Alioto T."/>
        </authorList>
    </citation>
    <scope>NUCLEOTIDE SEQUENCE</scope>
</reference>
<name>A0A8B6D4C2_MYTGA</name>
<dbReference type="Proteomes" id="UP000596742">
    <property type="component" value="Unassembled WGS sequence"/>
</dbReference>
<dbReference type="OrthoDB" id="5406014at2759"/>
<protein>
    <submittedName>
        <fullName evidence="5">Uncharacterized protein</fullName>
    </submittedName>
</protein>
<feature type="compositionally biased region" description="Basic and acidic residues" evidence="4">
    <location>
        <begin position="554"/>
        <end position="565"/>
    </location>
</feature>
<dbReference type="Gene3D" id="1.25.40.20">
    <property type="entry name" value="Ankyrin repeat-containing domain"/>
    <property type="match status" value="1"/>
</dbReference>
<comment type="caution">
    <text evidence="5">The sequence shown here is derived from an EMBL/GenBank/DDBJ whole genome shotgun (WGS) entry which is preliminary data.</text>
</comment>
<evidence type="ECO:0000256" key="1">
    <source>
        <dbReference type="ARBA" id="ARBA00022737"/>
    </source>
</evidence>
<evidence type="ECO:0000256" key="3">
    <source>
        <dbReference type="PROSITE-ProRule" id="PRU00023"/>
    </source>
</evidence>
<accession>A0A8B6D4C2</accession>
<evidence type="ECO:0000256" key="2">
    <source>
        <dbReference type="ARBA" id="ARBA00023043"/>
    </source>
</evidence>
<dbReference type="Pfam" id="PF12796">
    <property type="entry name" value="Ank_2"/>
    <property type="match status" value="1"/>
</dbReference>
<proteinExistence type="predicted"/>
<gene>
    <name evidence="5" type="ORF">MGAL_10B020157</name>
</gene>
<sequence>MDTDSTGKCSHLGQVEISAKEVKINAIEKGSDNNEVEDLSRQNTGCEVAQTQRRCRWRHDKVQKYVTEVLDFEKKRRDHQQQRQSRSDSSKREIQFVYATYLSDIFETTFSEMVLREETTIQVKSLVHQMENSLDLNEMEEDIFPAKPPPQVKSKWNVENDHLKRCMGNNLFNSVYKCRFRKVKLMLDKGLNVNILNDYGYNVLIAALHIQDQENRGKMFRFLIKRNANPAFRDERHSRSVLAWACILGRSLELQLLLDIFLGEIDILEKDCNGMTPLHHSCQSGNDEIVSILCKECRRYRLSVDVHDKLGLTPYLHAKRLGYHNIAKILQEEGNASLGQTDRFTFRNGEDWIEVGKKAKERQQAKRRMSDFEQAAISGRSRIMNSLQNSQNLSRSVPEIRISCADDTPRRNTVFVAQKPDISKTKSVRYMDDLEQEYMTNCDGNITNRGKLTPPSSLNFRGSLALLDLSANKQFATFKKPPQKKLTNVQQATLANIMAQLADQKTSSYRRGVIVPTPESQKGDGRPKKSTMAIIFGKRKNKKDNSSGKKSGRKEKEKKTAKDKK</sequence>
<dbReference type="EMBL" id="UYJE01002823">
    <property type="protein sequence ID" value="VDI13977.1"/>
    <property type="molecule type" value="Genomic_DNA"/>
</dbReference>
<dbReference type="SUPFAM" id="SSF48403">
    <property type="entry name" value="Ankyrin repeat"/>
    <property type="match status" value="1"/>
</dbReference>
<evidence type="ECO:0000313" key="6">
    <source>
        <dbReference type="Proteomes" id="UP000596742"/>
    </source>
</evidence>
<dbReference type="AlphaFoldDB" id="A0A8B6D4C2"/>
<dbReference type="PANTHER" id="PTHR24198">
    <property type="entry name" value="ANKYRIN REPEAT AND PROTEIN KINASE DOMAIN-CONTAINING PROTEIN"/>
    <property type="match status" value="1"/>
</dbReference>